<dbReference type="InterPro" id="IPR028082">
    <property type="entry name" value="Peripla_BP_I"/>
</dbReference>
<evidence type="ECO:0000259" key="4">
    <source>
        <dbReference type="PROSITE" id="PS50932"/>
    </source>
</evidence>
<feature type="domain" description="HTH lacI-type" evidence="4">
    <location>
        <begin position="4"/>
        <end position="58"/>
    </location>
</feature>
<dbReference type="Gene3D" id="1.10.260.40">
    <property type="entry name" value="lambda repressor-like DNA-binding domains"/>
    <property type="match status" value="1"/>
</dbReference>
<dbReference type="CDD" id="cd01392">
    <property type="entry name" value="HTH_LacI"/>
    <property type="match status" value="1"/>
</dbReference>
<dbReference type="OrthoDB" id="9803256at2"/>
<dbReference type="GO" id="GO:0000976">
    <property type="term" value="F:transcription cis-regulatory region binding"/>
    <property type="evidence" value="ECO:0007669"/>
    <property type="project" value="TreeGrafter"/>
</dbReference>
<proteinExistence type="predicted"/>
<evidence type="ECO:0000256" key="1">
    <source>
        <dbReference type="ARBA" id="ARBA00023015"/>
    </source>
</evidence>
<name>A0A1H1PQG4_MUCMA</name>
<dbReference type="Pfam" id="PF13377">
    <property type="entry name" value="Peripla_BP_3"/>
    <property type="match status" value="1"/>
</dbReference>
<dbReference type="EMBL" id="LT629740">
    <property type="protein sequence ID" value="SDS13333.1"/>
    <property type="molecule type" value="Genomic_DNA"/>
</dbReference>
<organism evidence="5 6">
    <name type="scientific">Mucilaginibacter mallensis</name>
    <dbReference type="NCBI Taxonomy" id="652787"/>
    <lineage>
        <taxon>Bacteria</taxon>
        <taxon>Pseudomonadati</taxon>
        <taxon>Bacteroidota</taxon>
        <taxon>Sphingobacteriia</taxon>
        <taxon>Sphingobacteriales</taxon>
        <taxon>Sphingobacteriaceae</taxon>
        <taxon>Mucilaginibacter</taxon>
    </lineage>
</organism>
<keyword evidence="3" id="KW-0804">Transcription</keyword>
<sequence>MGEINIKKLACELNLSAATVSRALRDSHEISSETKARVLEMAKKLNYEPNPFASNLRGQKSKTIAVIVPEIANNFFSLAINGIEEVARERDYHVLIYQTHESSAIETSFLNRLLSGRVDGVLISLACENVDKEHFKKISNQLPVVFFDRVHDDIEGVKITTDDYESAYNAVQHLIENGCKKIGYLLALNALSTGKKRLQGYLDALKDNNFPDDGNLIMKNGANNDENYALIKNFIVEQKPDGILSSIEELAMPCYYACKELNLSIPADLKLISFSNLAHAQLLNPSLTTINQPAFEIGVEAAGILFKIFNKRWYEPNQTIILKSNLIKRESTRAIA</sequence>
<dbReference type="RefSeq" id="WP_091369030.1">
    <property type="nucleotide sequence ID" value="NZ_LT629740.1"/>
</dbReference>
<dbReference type="SUPFAM" id="SSF53822">
    <property type="entry name" value="Periplasmic binding protein-like I"/>
    <property type="match status" value="1"/>
</dbReference>
<evidence type="ECO:0000256" key="2">
    <source>
        <dbReference type="ARBA" id="ARBA00023125"/>
    </source>
</evidence>
<dbReference type="PROSITE" id="PS50932">
    <property type="entry name" value="HTH_LACI_2"/>
    <property type="match status" value="1"/>
</dbReference>
<dbReference type="SMART" id="SM00354">
    <property type="entry name" value="HTH_LACI"/>
    <property type="match status" value="1"/>
</dbReference>
<evidence type="ECO:0000313" key="5">
    <source>
        <dbReference type="EMBL" id="SDS13333.1"/>
    </source>
</evidence>
<dbReference type="SUPFAM" id="SSF47413">
    <property type="entry name" value="lambda repressor-like DNA-binding domains"/>
    <property type="match status" value="1"/>
</dbReference>
<reference evidence="5 6" key="1">
    <citation type="submission" date="2016-10" db="EMBL/GenBank/DDBJ databases">
        <authorList>
            <person name="de Groot N.N."/>
        </authorList>
    </citation>
    <scope>NUCLEOTIDE SEQUENCE [LARGE SCALE GENOMIC DNA]</scope>
    <source>
        <strain evidence="5 6">MP1X4</strain>
    </source>
</reference>
<keyword evidence="1" id="KW-0805">Transcription regulation</keyword>
<keyword evidence="6" id="KW-1185">Reference proteome</keyword>
<dbReference type="Gene3D" id="3.40.50.2300">
    <property type="match status" value="2"/>
</dbReference>
<keyword evidence="2" id="KW-0238">DNA-binding</keyword>
<dbReference type="STRING" id="652787.SAMN05216490_0600"/>
<dbReference type="CDD" id="cd06267">
    <property type="entry name" value="PBP1_LacI_sugar_binding-like"/>
    <property type="match status" value="1"/>
</dbReference>
<accession>A0A1H1PQG4</accession>
<gene>
    <name evidence="5" type="ORF">SAMN05216490_0600</name>
</gene>
<dbReference type="InterPro" id="IPR046335">
    <property type="entry name" value="LacI/GalR-like_sensor"/>
</dbReference>
<evidence type="ECO:0000313" key="6">
    <source>
        <dbReference type="Proteomes" id="UP000199679"/>
    </source>
</evidence>
<dbReference type="AlphaFoldDB" id="A0A1H1PQG4"/>
<dbReference type="Proteomes" id="UP000199679">
    <property type="component" value="Chromosome I"/>
</dbReference>
<dbReference type="PANTHER" id="PTHR30146:SF109">
    <property type="entry name" value="HTH-TYPE TRANSCRIPTIONAL REGULATOR GALS"/>
    <property type="match status" value="1"/>
</dbReference>
<dbReference type="InterPro" id="IPR010982">
    <property type="entry name" value="Lambda_DNA-bd_dom_sf"/>
</dbReference>
<dbReference type="PANTHER" id="PTHR30146">
    <property type="entry name" value="LACI-RELATED TRANSCRIPTIONAL REPRESSOR"/>
    <property type="match status" value="1"/>
</dbReference>
<protein>
    <submittedName>
        <fullName evidence="5">Transcriptional regulator, LacI family</fullName>
    </submittedName>
</protein>
<dbReference type="Pfam" id="PF00356">
    <property type="entry name" value="LacI"/>
    <property type="match status" value="1"/>
</dbReference>
<dbReference type="InterPro" id="IPR000843">
    <property type="entry name" value="HTH_LacI"/>
</dbReference>
<evidence type="ECO:0000256" key="3">
    <source>
        <dbReference type="ARBA" id="ARBA00023163"/>
    </source>
</evidence>
<dbReference type="GO" id="GO:0003700">
    <property type="term" value="F:DNA-binding transcription factor activity"/>
    <property type="evidence" value="ECO:0007669"/>
    <property type="project" value="TreeGrafter"/>
</dbReference>